<dbReference type="EMBL" id="JADLQN010000010">
    <property type="protein sequence ID" value="MBF6358186.1"/>
    <property type="molecule type" value="Genomic_DNA"/>
</dbReference>
<gene>
    <name evidence="1" type="ORF">IU449_27190</name>
</gene>
<evidence type="ECO:0000313" key="2">
    <source>
        <dbReference type="Proteomes" id="UP000707731"/>
    </source>
</evidence>
<evidence type="ECO:0008006" key="3">
    <source>
        <dbReference type="Google" id="ProtNLM"/>
    </source>
</evidence>
<keyword evidence="2" id="KW-1185">Reference proteome</keyword>
<proteinExistence type="predicted"/>
<accession>A0ABS0DIA9</accession>
<organism evidence="1 2">
    <name type="scientific">Nocardia higoensis</name>
    <dbReference type="NCBI Taxonomy" id="228599"/>
    <lineage>
        <taxon>Bacteria</taxon>
        <taxon>Bacillati</taxon>
        <taxon>Actinomycetota</taxon>
        <taxon>Actinomycetes</taxon>
        <taxon>Mycobacteriales</taxon>
        <taxon>Nocardiaceae</taxon>
        <taxon>Nocardia</taxon>
    </lineage>
</organism>
<reference evidence="1 2" key="1">
    <citation type="submission" date="2020-10" db="EMBL/GenBank/DDBJ databases">
        <title>Identification of Nocardia species via Next-generation sequencing and recognition of intraspecies genetic diversity.</title>
        <authorList>
            <person name="Li P."/>
            <person name="Li P."/>
            <person name="Lu B."/>
        </authorList>
    </citation>
    <scope>NUCLEOTIDE SEQUENCE [LARGE SCALE GENOMIC DNA]</scope>
    <source>
        <strain evidence="1 2">BJ06-0143</strain>
    </source>
</reference>
<sequence>MDGLDELRVVRQQLEDLFTRRDELFVALRGQRRPVPWEQLAEAAGMSRMGVIKAHNKRVAELEKQHEQPE</sequence>
<name>A0ABS0DIA9_9NOCA</name>
<dbReference type="Proteomes" id="UP000707731">
    <property type="component" value="Unassembled WGS sequence"/>
</dbReference>
<protein>
    <recommendedName>
        <fullName evidence="3">Sigma-70-like protein</fullName>
    </recommendedName>
</protein>
<comment type="caution">
    <text evidence="1">The sequence shown here is derived from an EMBL/GenBank/DDBJ whole genome shotgun (WGS) entry which is preliminary data.</text>
</comment>
<dbReference type="RefSeq" id="WP_195005025.1">
    <property type="nucleotide sequence ID" value="NZ_JADLQN010000010.1"/>
</dbReference>
<evidence type="ECO:0000313" key="1">
    <source>
        <dbReference type="EMBL" id="MBF6358186.1"/>
    </source>
</evidence>